<dbReference type="RefSeq" id="WP_221259633.1">
    <property type="nucleotide sequence ID" value="NZ_AP024749.1"/>
</dbReference>
<organism evidence="4 5">
    <name type="scientific">Flavobacterium okayamense</name>
    <dbReference type="NCBI Taxonomy" id="2830782"/>
    <lineage>
        <taxon>Bacteria</taxon>
        <taxon>Pseudomonadati</taxon>
        <taxon>Bacteroidota</taxon>
        <taxon>Flavobacteriia</taxon>
        <taxon>Flavobacteriales</taxon>
        <taxon>Flavobacteriaceae</taxon>
        <taxon>Flavobacterium</taxon>
    </lineage>
</organism>
<evidence type="ECO:0000313" key="5">
    <source>
        <dbReference type="Proteomes" id="UP000825258"/>
    </source>
</evidence>
<dbReference type="EMBL" id="AP024749">
    <property type="protein sequence ID" value="BCY28036.1"/>
    <property type="molecule type" value="Genomic_DNA"/>
</dbReference>
<evidence type="ECO:0000313" key="4">
    <source>
        <dbReference type="EMBL" id="BCY28036.1"/>
    </source>
</evidence>
<feature type="transmembrane region" description="Helical" evidence="2">
    <location>
        <begin position="132"/>
        <end position="150"/>
    </location>
</feature>
<reference evidence="4 5" key="1">
    <citation type="submission" date="2021-06" db="EMBL/GenBank/DDBJ databases">
        <title>Whole genome sequences of Flavobacterium sp. KK2020170 and assembly.</title>
        <authorList>
            <person name="Kitahara K."/>
            <person name="Miyoshi S."/>
            <person name="Uesaka K."/>
        </authorList>
    </citation>
    <scope>NUCLEOTIDE SEQUENCE [LARGE SCALE GENOMIC DNA]</scope>
    <source>
        <strain evidence="4 5">KK2020170</strain>
    </source>
</reference>
<keyword evidence="1" id="KW-0175">Coiled coil</keyword>
<keyword evidence="5" id="KW-1185">Reference proteome</keyword>
<proteinExistence type="predicted"/>
<feature type="chain" id="PRO_5046609036" description="tRNA (Guanine-N1)-methyltransferase" evidence="3">
    <location>
        <begin position="25"/>
        <end position="205"/>
    </location>
</feature>
<keyword evidence="2" id="KW-0472">Membrane</keyword>
<keyword evidence="2" id="KW-1133">Transmembrane helix</keyword>
<dbReference type="Proteomes" id="UP000825258">
    <property type="component" value="Chromosome"/>
</dbReference>
<feature type="coiled-coil region" evidence="1">
    <location>
        <begin position="80"/>
        <end position="114"/>
    </location>
</feature>
<name>A0ABM7S3B2_9FLAO</name>
<evidence type="ECO:0000256" key="1">
    <source>
        <dbReference type="SAM" id="Coils"/>
    </source>
</evidence>
<keyword evidence="3" id="KW-0732">Signal</keyword>
<keyword evidence="2" id="KW-0812">Transmembrane</keyword>
<evidence type="ECO:0000256" key="3">
    <source>
        <dbReference type="SAM" id="SignalP"/>
    </source>
</evidence>
<evidence type="ECO:0008006" key="6">
    <source>
        <dbReference type="Google" id="ProtNLM"/>
    </source>
</evidence>
<gene>
    <name evidence="4" type="ORF">KK2020170_09040</name>
</gene>
<feature type="signal peptide" evidence="3">
    <location>
        <begin position="1"/>
        <end position="24"/>
    </location>
</feature>
<protein>
    <recommendedName>
        <fullName evidence="6">tRNA (Guanine-N1)-methyltransferase</fullName>
    </recommendedName>
</protein>
<evidence type="ECO:0000256" key="2">
    <source>
        <dbReference type="SAM" id="Phobius"/>
    </source>
</evidence>
<sequence length="205" mass="23511">MKNKTTTSVLALVLMCFSFVFVQAQNGNPVSEQNQKLMKNFLALMENSSSYQNYKVIDKERINGFQENLGSYLVQEQRSKQQVVSQLQQKDQAIKSLENQLSKLQTANESLLGSTESISFLGFKVNKATYSIIMWLLVLGSIAFSGILFLKYQRANEITTSSKSILKDLEDEYESFRRVCIQREQDLKRKLYDEMKKTDGLRNAS</sequence>
<accession>A0ABM7S3B2</accession>